<feature type="region of interest" description="Disordered" evidence="2">
    <location>
        <begin position="72"/>
        <end position="93"/>
    </location>
</feature>
<organism evidence="3 4">
    <name type="scientific">Terfezia boudieri ATCC MYA-4762</name>
    <dbReference type="NCBI Taxonomy" id="1051890"/>
    <lineage>
        <taxon>Eukaryota</taxon>
        <taxon>Fungi</taxon>
        <taxon>Dikarya</taxon>
        <taxon>Ascomycota</taxon>
        <taxon>Pezizomycotina</taxon>
        <taxon>Pezizomycetes</taxon>
        <taxon>Pezizales</taxon>
        <taxon>Pezizaceae</taxon>
        <taxon>Terfezia</taxon>
    </lineage>
</organism>
<dbReference type="EMBL" id="ML121584">
    <property type="protein sequence ID" value="RPB19746.1"/>
    <property type="molecule type" value="Genomic_DNA"/>
</dbReference>
<dbReference type="Proteomes" id="UP000267821">
    <property type="component" value="Unassembled WGS sequence"/>
</dbReference>
<dbReference type="InParanoid" id="A0A3N4LAS1"/>
<gene>
    <name evidence="3" type="ORF">L211DRAFT_852939</name>
</gene>
<keyword evidence="1" id="KW-0175">Coiled coil</keyword>
<feature type="compositionally biased region" description="Polar residues" evidence="2">
    <location>
        <begin position="73"/>
        <end position="82"/>
    </location>
</feature>
<dbReference type="OrthoDB" id="10344847at2759"/>
<evidence type="ECO:0000313" key="4">
    <source>
        <dbReference type="Proteomes" id="UP000267821"/>
    </source>
</evidence>
<dbReference type="AlphaFoldDB" id="A0A3N4LAS1"/>
<accession>A0A3N4LAS1</accession>
<reference evidence="3 4" key="1">
    <citation type="journal article" date="2018" name="Nat. Ecol. Evol.">
        <title>Pezizomycetes genomes reveal the molecular basis of ectomycorrhizal truffle lifestyle.</title>
        <authorList>
            <person name="Murat C."/>
            <person name="Payen T."/>
            <person name="Noel B."/>
            <person name="Kuo A."/>
            <person name="Morin E."/>
            <person name="Chen J."/>
            <person name="Kohler A."/>
            <person name="Krizsan K."/>
            <person name="Balestrini R."/>
            <person name="Da Silva C."/>
            <person name="Montanini B."/>
            <person name="Hainaut M."/>
            <person name="Levati E."/>
            <person name="Barry K.W."/>
            <person name="Belfiori B."/>
            <person name="Cichocki N."/>
            <person name="Clum A."/>
            <person name="Dockter R.B."/>
            <person name="Fauchery L."/>
            <person name="Guy J."/>
            <person name="Iotti M."/>
            <person name="Le Tacon F."/>
            <person name="Lindquist E.A."/>
            <person name="Lipzen A."/>
            <person name="Malagnac F."/>
            <person name="Mello A."/>
            <person name="Molinier V."/>
            <person name="Miyauchi S."/>
            <person name="Poulain J."/>
            <person name="Riccioni C."/>
            <person name="Rubini A."/>
            <person name="Sitrit Y."/>
            <person name="Splivallo R."/>
            <person name="Traeger S."/>
            <person name="Wang M."/>
            <person name="Zifcakova L."/>
            <person name="Wipf D."/>
            <person name="Zambonelli A."/>
            <person name="Paolocci F."/>
            <person name="Nowrousian M."/>
            <person name="Ottonello S."/>
            <person name="Baldrian P."/>
            <person name="Spatafora J.W."/>
            <person name="Henrissat B."/>
            <person name="Nagy L.G."/>
            <person name="Aury J.M."/>
            <person name="Wincker P."/>
            <person name="Grigoriev I.V."/>
            <person name="Bonfante P."/>
            <person name="Martin F.M."/>
        </authorList>
    </citation>
    <scope>NUCLEOTIDE SEQUENCE [LARGE SCALE GENOMIC DNA]</scope>
    <source>
        <strain evidence="3 4">ATCC MYA-4762</strain>
    </source>
</reference>
<feature type="region of interest" description="Disordered" evidence="2">
    <location>
        <begin position="122"/>
        <end position="206"/>
    </location>
</feature>
<name>A0A3N4LAS1_9PEZI</name>
<feature type="coiled-coil region" evidence="1">
    <location>
        <begin position="4"/>
        <end position="70"/>
    </location>
</feature>
<protein>
    <submittedName>
        <fullName evidence="3">Uncharacterized protein</fullName>
    </submittedName>
</protein>
<evidence type="ECO:0000313" key="3">
    <source>
        <dbReference type="EMBL" id="RPB19746.1"/>
    </source>
</evidence>
<proteinExistence type="predicted"/>
<evidence type="ECO:0000256" key="1">
    <source>
        <dbReference type="SAM" id="Coils"/>
    </source>
</evidence>
<keyword evidence="4" id="KW-1185">Reference proteome</keyword>
<evidence type="ECO:0000256" key="2">
    <source>
        <dbReference type="SAM" id="MobiDB-lite"/>
    </source>
</evidence>
<sequence length="206" mass="23783">MQLHQKIQLELDLSQSELRCLEDECVEAIEEMQDDIKELRKEVDLQEARADNLEKENQVLKKELRKANELCTHINSSGNGNPNMRKRGNEEEEDDVMQHLIAKFHSFHPNRANSLDLGRSQINSEAKNPEPNPHPFRWISEHEKGRGRGTGTPRDPFIVTDDGRAVFPSMKKREHKRRRLDEATDKGLVSQLPELSYKGKGRAIDK</sequence>